<protein>
    <submittedName>
        <fullName evidence="1">Uncharacterized protein</fullName>
    </submittedName>
</protein>
<evidence type="ECO:0000313" key="2">
    <source>
        <dbReference type="Proteomes" id="UP000324222"/>
    </source>
</evidence>
<dbReference type="EMBL" id="VSRR010002059">
    <property type="protein sequence ID" value="MPC29363.1"/>
    <property type="molecule type" value="Genomic_DNA"/>
</dbReference>
<proteinExistence type="predicted"/>
<name>A0A5B7E8B8_PORTR</name>
<dbReference type="AlphaFoldDB" id="A0A5B7E8B8"/>
<sequence>MVTGQGNLAVGYERAGSFLGSQRLSDVTQQATPGAWRLQPPGERQFLRADGISYGSLNFSTSDKMRRR</sequence>
<organism evidence="1 2">
    <name type="scientific">Portunus trituberculatus</name>
    <name type="common">Swimming crab</name>
    <name type="synonym">Neptunus trituberculatus</name>
    <dbReference type="NCBI Taxonomy" id="210409"/>
    <lineage>
        <taxon>Eukaryota</taxon>
        <taxon>Metazoa</taxon>
        <taxon>Ecdysozoa</taxon>
        <taxon>Arthropoda</taxon>
        <taxon>Crustacea</taxon>
        <taxon>Multicrustacea</taxon>
        <taxon>Malacostraca</taxon>
        <taxon>Eumalacostraca</taxon>
        <taxon>Eucarida</taxon>
        <taxon>Decapoda</taxon>
        <taxon>Pleocyemata</taxon>
        <taxon>Brachyura</taxon>
        <taxon>Eubrachyura</taxon>
        <taxon>Portunoidea</taxon>
        <taxon>Portunidae</taxon>
        <taxon>Portuninae</taxon>
        <taxon>Portunus</taxon>
    </lineage>
</organism>
<accession>A0A5B7E8B8</accession>
<comment type="caution">
    <text evidence="1">The sequence shown here is derived from an EMBL/GenBank/DDBJ whole genome shotgun (WGS) entry which is preliminary data.</text>
</comment>
<evidence type="ECO:0000313" key="1">
    <source>
        <dbReference type="EMBL" id="MPC29363.1"/>
    </source>
</evidence>
<gene>
    <name evidence="1" type="ORF">E2C01_022592</name>
</gene>
<dbReference type="Proteomes" id="UP000324222">
    <property type="component" value="Unassembled WGS sequence"/>
</dbReference>
<keyword evidence="2" id="KW-1185">Reference proteome</keyword>
<reference evidence="1 2" key="1">
    <citation type="submission" date="2019-05" db="EMBL/GenBank/DDBJ databases">
        <title>Another draft genome of Portunus trituberculatus and its Hox gene families provides insights of decapod evolution.</title>
        <authorList>
            <person name="Jeong J.-H."/>
            <person name="Song I."/>
            <person name="Kim S."/>
            <person name="Choi T."/>
            <person name="Kim D."/>
            <person name="Ryu S."/>
            <person name="Kim W."/>
        </authorList>
    </citation>
    <scope>NUCLEOTIDE SEQUENCE [LARGE SCALE GENOMIC DNA]</scope>
    <source>
        <tissue evidence="1">Muscle</tissue>
    </source>
</reference>